<comment type="caution">
    <text evidence="1">The sequence shown here is derived from an EMBL/GenBank/DDBJ whole genome shotgun (WGS) entry which is preliminary data.</text>
</comment>
<dbReference type="AlphaFoldDB" id="A0A3N0BQS1"/>
<name>A0A3N0BQS1_9MICC</name>
<dbReference type="RefSeq" id="WP_123256469.1">
    <property type="nucleotide sequence ID" value="NZ_RBED01000128.1"/>
</dbReference>
<dbReference type="Proteomes" id="UP000273807">
    <property type="component" value="Unassembled WGS sequence"/>
</dbReference>
<dbReference type="OrthoDB" id="4726228at2"/>
<dbReference type="EMBL" id="RBED01000128">
    <property type="protein sequence ID" value="RNL51409.1"/>
    <property type="molecule type" value="Genomic_DNA"/>
</dbReference>
<gene>
    <name evidence="1" type="ORF">D7003_16250</name>
</gene>
<keyword evidence="2" id="KW-1185">Reference proteome</keyword>
<sequence>MAPSMGPVDETDGDGVVGDWSPETVAALFRALEGVDADVSPQLARSVQATINAVKHAGREFGFLTKSEVLAVLGPENDSEAHDFTLPYRGQTLYPGFLFEPSPGGAGSMRVRPIMKDVKKIADEYGWDGTDVVLWMISPTTWFADERRPVDHFEEPARILAAFEDEAGGTW</sequence>
<evidence type="ECO:0000313" key="1">
    <source>
        <dbReference type="EMBL" id="RNL51409.1"/>
    </source>
</evidence>
<accession>A0A3N0BQS1</accession>
<reference evidence="1 2" key="1">
    <citation type="submission" date="2018-10" db="EMBL/GenBank/DDBJ databases">
        <title>Genome sequencing of Arthrobacter oryzae TNB02.</title>
        <authorList>
            <person name="Cho Y.-J."/>
            <person name="Cho A."/>
            <person name="Kim O.-S."/>
        </authorList>
    </citation>
    <scope>NUCLEOTIDE SEQUENCE [LARGE SCALE GENOMIC DNA]</scope>
    <source>
        <strain evidence="1 2">TNB02</strain>
    </source>
</reference>
<protein>
    <submittedName>
        <fullName evidence="1">Uncharacterized protein</fullName>
    </submittedName>
</protein>
<evidence type="ECO:0000313" key="2">
    <source>
        <dbReference type="Proteomes" id="UP000273807"/>
    </source>
</evidence>
<proteinExistence type="predicted"/>
<organism evidence="1 2">
    <name type="scientific">Arthrobacter oryzae</name>
    <dbReference type="NCBI Taxonomy" id="409290"/>
    <lineage>
        <taxon>Bacteria</taxon>
        <taxon>Bacillati</taxon>
        <taxon>Actinomycetota</taxon>
        <taxon>Actinomycetes</taxon>
        <taxon>Micrococcales</taxon>
        <taxon>Micrococcaceae</taxon>
        <taxon>Arthrobacter</taxon>
    </lineage>
</organism>